<dbReference type="Proteomes" id="UP000006729">
    <property type="component" value="Chromosome 1"/>
</dbReference>
<dbReference type="InParanoid" id="A0A2K2CCP0"/>
<evidence type="ECO:0008006" key="4">
    <source>
        <dbReference type="Google" id="ProtNLM"/>
    </source>
</evidence>
<evidence type="ECO:0000256" key="1">
    <source>
        <dbReference type="SAM" id="SignalP"/>
    </source>
</evidence>
<protein>
    <recommendedName>
        <fullName evidence="4">NADH:quinone oxidoreductase/Mrp antiporter membrane subunit domain-containing protein</fullName>
    </recommendedName>
</protein>
<keyword evidence="3" id="KW-1185">Reference proteome</keyword>
<evidence type="ECO:0000313" key="2">
    <source>
        <dbReference type="EMBL" id="PNT59799.1"/>
    </source>
</evidence>
<evidence type="ECO:0000313" key="3">
    <source>
        <dbReference type="Proteomes" id="UP000006729"/>
    </source>
</evidence>
<accession>A0A2K2CCP0</accession>
<name>A0A2K2CCP0_POPTR</name>
<gene>
    <name evidence="2" type="ORF">POPTR_001G432100</name>
</gene>
<keyword evidence="1" id="KW-0732">Signal</keyword>
<proteinExistence type="predicted"/>
<organism evidence="2 3">
    <name type="scientific">Populus trichocarpa</name>
    <name type="common">Western balsam poplar</name>
    <name type="synonym">Populus balsamifera subsp. trichocarpa</name>
    <dbReference type="NCBI Taxonomy" id="3694"/>
    <lineage>
        <taxon>Eukaryota</taxon>
        <taxon>Viridiplantae</taxon>
        <taxon>Streptophyta</taxon>
        <taxon>Embryophyta</taxon>
        <taxon>Tracheophyta</taxon>
        <taxon>Spermatophyta</taxon>
        <taxon>Magnoliopsida</taxon>
        <taxon>eudicotyledons</taxon>
        <taxon>Gunneridae</taxon>
        <taxon>Pentapetalae</taxon>
        <taxon>rosids</taxon>
        <taxon>fabids</taxon>
        <taxon>Malpighiales</taxon>
        <taxon>Salicaceae</taxon>
        <taxon>Saliceae</taxon>
        <taxon>Populus</taxon>
    </lineage>
</organism>
<reference evidence="2 3" key="1">
    <citation type="journal article" date="2006" name="Science">
        <title>The genome of black cottonwood, Populus trichocarpa (Torr. &amp; Gray).</title>
        <authorList>
            <person name="Tuskan G.A."/>
            <person name="Difazio S."/>
            <person name="Jansson S."/>
            <person name="Bohlmann J."/>
            <person name="Grigoriev I."/>
            <person name="Hellsten U."/>
            <person name="Putnam N."/>
            <person name="Ralph S."/>
            <person name="Rombauts S."/>
            <person name="Salamov A."/>
            <person name="Schein J."/>
            <person name="Sterck L."/>
            <person name="Aerts A."/>
            <person name="Bhalerao R.R."/>
            <person name="Bhalerao R.P."/>
            <person name="Blaudez D."/>
            <person name="Boerjan W."/>
            <person name="Brun A."/>
            <person name="Brunner A."/>
            <person name="Busov V."/>
            <person name="Campbell M."/>
            <person name="Carlson J."/>
            <person name="Chalot M."/>
            <person name="Chapman J."/>
            <person name="Chen G.L."/>
            <person name="Cooper D."/>
            <person name="Coutinho P.M."/>
            <person name="Couturier J."/>
            <person name="Covert S."/>
            <person name="Cronk Q."/>
            <person name="Cunningham R."/>
            <person name="Davis J."/>
            <person name="Degroeve S."/>
            <person name="Dejardin A."/>
            <person name="Depamphilis C."/>
            <person name="Detter J."/>
            <person name="Dirks B."/>
            <person name="Dubchak I."/>
            <person name="Duplessis S."/>
            <person name="Ehlting J."/>
            <person name="Ellis B."/>
            <person name="Gendler K."/>
            <person name="Goodstein D."/>
            <person name="Gribskov M."/>
            <person name="Grimwood J."/>
            <person name="Groover A."/>
            <person name="Gunter L."/>
            <person name="Hamberger B."/>
            <person name="Heinze B."/>
            <person name="Helariutta Y."/>
            <person name="Henrissat B."/>
            <person name="Holligan D."/>
            <person name="Holt R."/>
            <person name="Huang W."/>
            <person name="Islam-Faridi N."/>
            <person name="Jones S."/>
            <person name="Jones-Rhoades M."/>
            <person name="Jorgensen R."/>
            <person name="Joshi C."/>
            <person name="Kangasjarvi J."/>
            <person name="Karlsson J."/>
            <person name="Kelleher C."/>
            <person name="Kirkpatrick R."/>
            <person name="Kirst M."/>
            <person name="Kohler A."/>
            <person name="Kalluri U."/>
            <person name="Larimer F."/>
            <person name="Leebens-Mack J."/>
            <person name="Leple J.C."/>
            <person name="Locascio P."/>
            <person name="Lou Y."/>
            <person name="Lucas S."/>
            <person name="Martin F."/>
            <person name="Montanini B."/>
            <person name="Napoli C."/>
            <person name="Nelson D.R."/>
            <person name="Nelson C."/>
            <person name="Nieminen K."/>
            <person name="Nilsson O."/>
            <person name="Pereda V."/>
            <person name="Peter G."/>
            <person name="Philippe R."/>
            <person name="Pilate G."/>
            <person name="Poliakov A."/>
            <person name="Razumovskaya J."/>
            <person name="Richardson P."/>
            <person name="Rinaldi C."/>
            <person name="Ritland K."/>
            <person name="Rouze P."/>
            <person name="Ryaboy D."/>
            <person name="Schmutz J."/>
            <person name="Schrader J."/>
            <person name="Segerman B."/>
            <person name="Shin H."/>
            <person name="Siddiqui A."/>
            <person name="Sterky F."/>
            <person name="Terry A."/>
            <person name="Tsai C.J."/>
            <person name="Uberbacher E."/>
            <person name="Unneberg P."/>
            <person name="Vahala J."/>
            <person name="Wall K."/>
            <person name="Wessler S."/>
            <person name="Yang G."/>
            <person name="Yin T."/>
            <person name="Douglas C."/>
            <person name="Marra M."/>
            <person name="Sandberg G."/>
            <person name="Van de Peer Y."/>
            <person name="Rokhsar D."/>
        </authorList>
    </citation>
    <scope>NUCLEOTIDE SEQUENCE [LARGE SCALE GENOMIC DNA]</scope>
    <source>
        <strain evidence="3">cv. Nisqually</strain>
    </source>
</reference>
<dbReference type="EMBL" id="CM009290">
    <property type="protein sequence ID" value="PNT59799.1"/>
    <property type="molecule type" value="Genomic_DNA"/>
</dbReference>
<dbReference type="AlphaFoldDB" id="A0A2K2CCP0"/>
<feature type="signal peptide" evidence="1">
    <location>
        <begin position="1"/>
        <end position="15"/>
    </location>
</feature>
<sequence length="113" mass="13245">MMVMMMMMGLMISLALEFEKHAKQTRLVTFYMINSTLGDFTEIHVFELLWCCEYVFDWWEVIPTVSLAMGYKLASHCNSLIYQKKISTYLCMCLLCELPKNKCVCVLAHLSFF</sequence>
<feature type="chain" id="PRO_5014330282" description="NADH:quinone oxidoreductase/Mrp antiporter membrane subunit domain-containing protein" evidence="1">
    <location>
        <begin position="16"/>
        <end position="113"/>
    </location>
</feature>